<feature type="coiled-coil region" evidence="5">
    <location>
        <begin position="294"/>
        <end position="321"/>
    </location>
</feature>
<keyword evidence="3 5" id="KW-0694">RNA-binding</keyword>
<evidence type="ECO:0000259" key="6">
    <source>
        <dbReference type="Pfam" id="PF05670"/>
    </source>
</evidence>
<dbReference type="EMBL" id="JAEEGA010000003">
    <property type="protein sequence ID" value="MBP1040462.1"/>
    <property type="molecule type" value="Genomic_DNA"/>
</dbReference>
<comment type="caution">
    <text evidence="7">The sequence shown here is derived from an EMBL/GenBank/DDBJ whole genome shotgun (WGS) entry which is preliminary data.</text>
</comment>
<dbReference type="Gene3D" id="2.30.310.10">
    <property type="entry name" value="ibrinogen binding protein from staphylococcus aureus domain"/>
    <property type="match status" value="1"/>
</dbReference>
<dbReference type="FunFam" id="2.30.310.10:FF:000004">
    <property type="entry name" value="Fibronectin-binding protein A"/>
    <property type="match status" value="1"/>
</dbReference>
<dbReference type="InterPro" id="IPR008532">
    <property type="entry name" value="NFACT_RNA-bd"/>
</dbReference>
<feature type="domain" description="NFACT RNA-binding" evidence="6">
    <location>
        <begin position="450"/>
        <end position="540"/>
    </location>
</feature>
<evidence type="ECO:0000256" key="2">
    <source>
        <dbReference type="ARBA" id="ARBA00022730"/>
    </source>
</evidence>
<dbReference type="GO" id="GO:0072344">
    <property type="term" value="P:rescue of stalled ribosome"/>
    <property type="evidence" value="ECO:0007669"/>
    <property type="project" value="UniProtKB-UniRule"/>
</dbReference>
<dbReference type="PANTHER" id="PTHR15239:SF6">
    <property type="entry name" value="RIBOSOME QUALITY CONTROL COMPLEX SUBUNIT NEMF"/>
    <property type="match status" value="1"/>
</dbReference>
<evidence type="ECO:0000256" key="1">
    <source>
        <dbReference type="ARBA" id="ARBA00022555"/>
    </source>
</evidence>
<keyword evidence="4 5" id="KW-0648">Protein biosynthesis</keyword>
<dbReference type="Gene3D" id="3.40.970.40">
    <property type="entry name" value="fibrinogen binding protein from staphylococcus aureus domain like"/>
    <property type="match status" value="1"/>
</dbReference>
<dbReference type="GO" id="GO:0019843">
    <property type="term" value="F:rRNA binding"/>
    <property type="evidence" value="ECO:0007669"/>
    <property type="project" value="UniProtKB-UniRule"/>
</dbReference>
<dbReference type="PANTHER" id="PTHR15239">
    <property type="entry name" value="NUCLEAR EXPORT MEDIATOR FACTOR NEMF"/>
    <property type="match status" value="1"/>
</dbReference>
<keyword evidence="5" id="KW-0175">Coiled coil</keyword>
<dbReference type="GO" id="GO:0043023">
    <property type="term" value="F:ribosomal large subunit binding"/>
    <property type="evidence" value="ECO:0007669"/>
    <property type="project" value="UniProtKB-UniRule"/>
</dbReference>
<keyword evidence="1 5" id="KW-0820">tRNA-binding</keyword>
<feature type="coiled-coil region" evidence="5">
    <location>
        <begin position="378"/>
        <end position="412"/>
    </location>
</feature>
<dbReference type="GO" id="GO:0000049">
    <property type="term" value="F:tRNA binding"/>
    <property type="evidence" value="ECO:0007669"/>
    <property type="project" value="UniProtKB-UniRule"/>
</dbReference>
<keyword evidence="8" id="KW-1185">Reference proteome</keyword>
<dbReference type="GO" id="GO:1990112">
    <property type="term" value="C:RQC complex"/>
    <property type="evidence" value="ECO:0007669"/>
    <property type="project" value="TreeGrafter"/>
</dbReference>
<evidence type="ECO:0000256" key="4">
    <source>
        <dbReference type="ARBA" id="ARBA00022917"/>
    </source>
</evidence>
<dbReference type="Pfam" id="PF05833">
    <property type="entry name" value="NFACT_N"/>
    <property type="match status" value="1"/>
</dbReference>
<name>A0A940P2W9_9ENTE</name>
<dbReference type="Pfam" id="PF05670">
    <property type="entry name" value="NFACT-R_1"/>
    <property type="match status" value="1"/>
</dbReference>
<evidence type="ECO:0000256" key="5">
    <source>
        <dbReference type="HAMAP-Rule" id="MF_00844"/>
    </source>
</evidence>
<comment type="subunit">
    <text evidence="5">Associates with stalled 50S ribosomal subunits. Binds to RqcP.</text>
</comment>
<evidence type="ECO:0000313" key="8">
    <source>
        <dbReference type="Proteomes" id="UP000674938"/>
    </source>
</evidence>
<comment type="function">
    <text evidence="5">Key component of the ribosome quality control system (RQC), a ribosome-associated complex that mediates the extraction of incompletely synthesized nascent chains from stalled ribosomes and their subsequent degradation. RqcH recruits Ala-charged tRNA, and with RqcP directs the elongation of stalled nascent chains on 50S ribosomal subunits, leading to non-templated C-terminal alanine extensions (Ala tail). The Ala tail promotes nascent chain degradation. May add between 1 and at least 8 Ala residues. Binds to stalled 50S ribosomal subunits.</text>
</comment>
<gene>
    <name evidence="5" type="primary">rqcH</name>
    <name evidence="7" type="ORF">I6N95_05560</name>
</gene>
<protein>
    <recommendedName>
        <fullName evidence="5">Rqc2 homolog RqcH</fullName>
        <shortName evidence="5">RqcH</shortName>
    </recommendedName>
</protein>
<dbReference type="InterPro" id="IPR051608">
    <property type="entry name" value="RQC_Subunit_NEMF"/>
</dbReference>
<evidence type="ECO:0000313" key="7">
    <source>
        <dbReference type="EMBL" id="MBP1040462.1"/>
    </source>
</evidence>
<dbReference type="RefSeq" id="WP_209525454.1">
    <property type="nucleotide sequence ID" value="NZ_JAEEGA010000003.1"/>
</dbReference>
<sequence length="566" mass="64376">MSFDGVFTRAMTAELNNKLLNGRLSKIHQPYDNEIILVIRNQGKNHKLLLSAHPTYARMQLTSVDYQNPPIAPNFCMMLRKYLEGAILQKIEQVDNDRIIHFAFSKRNELGDLENIVLVVELMGRHSTIVLVNHESKKILDCIKHVGPSQNTYRTLLPGASYVNPPLNDSQLNPFSVNQTRLFDLLATADDLTGKFLQQHFQGLGFDTATELATRLSAQPTERMKTWYGFWEAIDNTPEPSLSLYQGKEYFTPIAYDYLGNERQSFPTLSELLEAYYLGKAERERVKQQAGELIRKIDNEYKKTIAKIKKLEKALGDTENAEEFRQKGELLTTFLHQVERGAKKVTLENYYDENAPITINLREDLSPAQNAQKFFQKYAKLKNGVKIIAAQIESAKKEAAYLESVLAQLEIATPMDIDVIREELIEGKYIRLKQKAGQRKKLPKSKPEKYQASDGTLILVGKNNLQNDQLTLKTANKNDIWLHAKDIPGSHVIIQDSQPSETTIAEAANIAGYFSKFRLSSSVPIDYVAVRHVKKPNGAKPGYVIYENQQTIYVTPDKELVQRLKL</sequence>
<reference evidence="7" key="1">
    <citation type="submission" date="2020-12" db="EMBL/GenBank/DDBJ databases">
        <title>Vagococcus allomyrinae sp. nov. and Enterococcus lavae sp. nov., isolated from the larvae of Allomyrina dichotoma.</title>
        <authorList>
            <person name="Lee S.D."/>
        </authorList>
    </citation>
    <scope>NUCLEOTIDE SEQUENCE</scope>
    <source>
        <strain evidence="7">BWB3-3</strain>
    </source>
</reference>
<comment type="similarity">
    <text evidence="5">Belongs to the NEMF family.</text>
</comment>
<accession>A0A940P2W9</accession>
<dbReference type="AlphaFoldDB" id="A0A940P2W9"/>
<dbReference type="Proteomes" id="UP000674938">
    <property type="component" value="Unassembled WGS sequence"/>
</dbReference>
<evidence type="ECO:0000256" key="3">
    <source>
        <dbReference type="ARBA" id="ARBA00022884"/>
    </source>
</evidence>
<keyword evidence="2 5" id="KW-0699">rRNA-binding</keyword>
<dbReference type="InterPro" id="IPR043682">
    <property type="entry name" value="RqcH_bacterial"/>
</dbReference>
<organism evidence="7 8">
    <name type="scientific">Vagococcus allomyrinae</name>
    <dbReference type="NCBI Taxonomy" id="2794353"/>
    <lineage>
        <taxon>Bacteria</taxon>
        <taxon>Bacillati</taxon>
        <taxon>Bacillota</taxon>
        <taxon>Bacilli</taxon>
        <taxon>Lactobacillales</taxon>
        <taxon>Enterococcaceae</taxon>
        <taxon>Vagococcus</taxon>
    </lineage>
</organism>
<dbReference type="HAMAP" id="MF_00844_B">
    <property type="entry name" value="RqcH_B"/>
    <property type="match status" value="1"/>
</dbReference>
<proteinExistence type="inferred from homology"/>